<evidence type="ECO:0000256" key="7">
    <source>
        <dbReference type="ARBA" id="ARBA00022946"/>
    </source>
</evidence>
<comment type="cofactor">
    <cofactor evidence="1">
        <name>pyridoxal 5'-phosphate</name>
        <dbReference type="ChEBI" id="CHEBI:597326"/>
    </cofactor>
</comment>
<dbReference type="SUPFAM" id="SSF53686">
    <property type="entry name" value="Tryptophan synthase beta subunit-like PLP-dependent enzymes"/>
    <property type="match status" value="1"/>
</dbReference>
<dbReference type="InParanoid" id="A0A0V0QMR9"/>
<protein>
    <recommendedName>
        <fullName evidence="11">Cysteine synthase 1</fullName>
    </recommendedName>
    <alternativeName>
        <fullName evidence="12">O-acetylserine (thiol)-lyase 1</fullName>
    </alternativeName>
    <alternativeName>
        <fullName evidence="13">O-acetylserine sulfhydrylase 1</fullName>
    </alternativeName>
    <alternativeName>
        <fullName evidence="14">O-succinylserine sulfhydrylase</fullName>
    </alternativeName>
</protein>
<evidence type="ECO:0000256" key="10">
    <source>
        <dbReference type="ARBA" id="ARBA00058228"/>
    </source>
</evidence>
<dbReference type="OMA" id="GYKCLII"/>
<evidence type="ECO:0000256" key="11">
    <source>
        <dbReference type="ARBA" id="ARBA00072087"/>
    </source>
</evidence>
<keyword evidence="5" id="KW-0808">Transferase</keyword>
<evidence type="ECO:0000256" key="14">
    <source>
        <dbReference type="ARBA" id="ARBA00081847"/>
    </source>
</evidence>
<evidence type="ECO:0000256" key="2">
    <source>
        <dbReference type="ARBA" id="ARBA00004173"/>
    </source>
</evidence>
<dbReference type="Gene3D" id="3.40.50.1100">
    <property type="match status" value="2"/>
</dbReference>
<reference evidence="16 17" key="1">
    <citation type="journal article" date="2015" name="Sci. Rep.">
        <title>Genome of the facultative scuticociliatosis pathogen Pseudocohnilembus persalinus provides insight into its virulence through horizontal gene transfer.</title>
        <authorList>
            <person name="Xiong J."/>
            <person name="Wang G."/>
            <person name="Cheng J."/>
            <person name="Tian M."/>
            <person name="Pan X."/>
            <person name="Warren A."/>
            <person name="Jiang C."/>
            <person name="Yuan D."/>
            <person name="Miao W."/>
        </authorList>
    </citation>
    <scope>NUCLEOTIDE SEQUENCE [LARGE SCALE GENOMIC DNA]</scope>
    <source>
        <strain evidence="16">36N120E</strain>
    </source>
</reference>
<dbReference type="NCBIfam" id="NF007989">
    <property type="entry name" value="PRK10717.1"/>
    <property type="match status" value="1"/>
</dbReference>
<evidence type="ECO:0000259" key="15">
    <source>
        <dbReference type="Pfam" id="PF00291"/>
    </source>
</evidence>
<keyword evidence="4" id="KW-0028">Amino-acid biosynthesis</keyword>
<evidence type="ECO:0000313" key="17">
    <source>
        <dbReference type="Proteomes" id="UP000054937"/>
    </source>
</evidence>
<evidence type="ECO:0000256" key="6">
    <source>
        <dbReference type="ARBA" id="ARBA00022898"/>
    </source>
</evidence>
<dbReference type="FunFam" id="3.40.50.1100:FF:000011">
    <property type="entry name" value="Cysteine synthase (o-acetylserine)"/>
    <property type="match status" value="1"/>
</dbReference>
<dbReference type="InterPro" id="IPR050214">
    <property type="entry name" value="Cys_Synth/Cystath_Beta-Synth"/>
</dbReference>
<proteinExistence type="predicted"/>
<keyword evidence="17" id="KW-1185">Reference proteome</keyword>
<evidence type="ECO:0000256" key="4">
    <source>
        <dbReference type="ARBA" id="ARBA00022605"/>
    </source>
</evidence>
<evidence type="ECO:0000256" key="5">
    <source>
        <dbReference type="ARBA" id="ARBA00022679"/>
    </source>
</evidence>
<dbReference type="EMBL" id="LDAU01000131">
    <property type="protein sequence ID" value="KRX03524.1"/>
    <property type="molecule type" value="Genomic_DNA"/>
</dbReference>
<keyword evidence="7" id="KW-0809">Transit peptide</keyword>
<comment type="pathway">
    <text evidence="3">Amino-acid biosynthesis; L-cysteine biosynthesis; L-cysteine from L-serine: step 2/2.</text>
</comment>
<evidence type="ECO:0000313" key="16">
    <source>
        <dbReference type="EMBL" id="KRX03524.1"/>
    </source>
</evidence>
<dbReference type="Proteomes" id="UP000054937">
    <property type="component" value="Unassembled WGS sequence"/>
</dbReference>
<comment type="caution">
    <text evidence="16">The sequence shown here is derived from an EMBL/GenBank/DDBJ whole genome shotgun (WGS) entry which is preliminary data.</text>
</comment>
<accession>A0A0V0QMR9</accession>
<dbReference type="InterPro" id="IPR001926">
    <property type="entry name" value="TrpB-like_PALP"/>
</dbReference>
<dbReference type="PANTHER" id="PTHR10314">
    <property type="entry name" value="CYSTATHIONINE BETA-SYNTHASE"/>
    <property type="match status" value="1"/>
</dbReference>
<feature type="domain" description="Tryptophan synthase beta chain-like PALP" evidence="15">
    <location>
        <begin position="1"/>
        <end position="267"/>
    </location>
</feature>
<comment type="subcellular location">
    <subcellularLocation>
        <location evidence="2">Mitochondrion</location>
    </subcellularLocation>
</comment>
<evidence type="ECO:0000256" key="13">
    <source>
        <dbReference type="ARBA" id="ARBA00079147"/>
    </source>
</evidence>
<comment type="function">
    <text evidence="10">Catalyzes the conversion of O-succinyl-L-serine into cysteine, the last step in the cysteine biosynthesis pathway. Can also use O-acetyl-L-serine.</text>
</comment>
<dbReference type="GO" id="GO:0016740">
    <property type="term" value="F:transferase activity"/>
    <property type="evidence" value="ECO:0007669"/>
    <property type="project" value="UniProtKB-KW"/>
</dbReference>
<dbReference type="CDD" id="cd01561">
    <property type="entry name" value="CBS_like"/>
    <property type="match status" value="1"/>
</dbReference>
<dbReference type="GO" id="GO:0008652">
    <property type="term" value="P:amino acid biosynthetic process"/>
    <property type="evidence" value="ECO:0007669"/>
    <property type="project" value="UniProtKB-KW"/>
</dbReference>
<comment type="catalytic activity">
    <reaction evidence="9">
        <text>O-succinyl-L-serine + hydrogen sulfide = L-cysteine + succinate</text>
        <dbReference type="Rhea" id="RHEA:53816"/>
        <dbReference type="ChEBI" id="CHEBI:29919"/>
        <dbReference type="ChEBI" id="CHEBI:30031"/>
        <dbReference type="ChEBI" id="CHEBI:35235"/>
        <dbReference type="ChEBI" id="CHEBI:136856"/>
    </reaction>
</comment>
<sequence>MNPGGSVKDRAALYLIKNAEDKGLLTPGKPGVIVEGTAGNTGIGLALIAGCRGYQTVIVIPETQTQEKKDMLRIAGAQLVEVPALPYKNPNTYIKISQRIAKELGAVWANQFDNPDGNKQAHIETTGPEIWEQLEGKVDGFTCAIGTGGTLAGTSEYLKSQNKNVKIALSDPQGAALVRYYQDGLLRSEGSSITEGIGQGRVTKNIENFKPDYTYEIPDSEGLEVNYDLLQNEGLCLGGSSGINVAGAIRLAKELGPGHNIVTILCDWGNKYQGKMFNPPFLRNLGLPTPKWMENIELNQELKDAVKRATLPDDIVQEEIKKFEEAKKIEKEQWEQKQKNK</sequence>
<dbReference type="GO" id="GO:0005739">
    <property type="term" value="C:mitochondrion"/>
    <property type="evidence" value="ECO:0007669"/>
    <property type="project" value="UniProtKB-SubCell"/>
</dbReference>
<dbReference type="AlphaFoldDB" id="A0A0V0QMR9"/>
<evidence type="ECO:0000256" key="12">
    <source>
        <dbReference type="ARBA" id="ARBA00078262"/>
    </source>
</evidence>
<evidence type="ECO:0000256" key="9">
    <source>
        <dbReference type="ARBA" id="ARBA00050981"/>
    </source>
</evidence>
<evidence type="ECO:0000256" key="1">
    <source>
        <dbReference type="ARBA" id="ARBA00001933"/>
    </source>
</evidence>
<gene>
    <name evidence="16" type="ORF">PPERSA_02903</name>
</gene>
<dbReference type="OrthoDB" id="329263at2759"/>
<keyword evidence="8" id="KW-0496">Mitochondrion</keyword>
<organism evidence="16 17">
    <name type="scientific">Pseudocohnilembus persalinus</name>
    <name type="common">Ciliate</name>
    <dbReference type="NCBI Taxonomy" id="266149"/>
    <lineage>
        <taxon>Eukaryota</taxon>
        <taxon>Sar</taxon>
        <taxon>Alveolata</taxon>
        <taxon>Ciliophora</taxon>
        <taxon>Intramacronucleata</taxon>
        <taxon>Oligohymenophorea</taxon>
        <taxon>Scuticociliatia</taxon>
        <taxon>Philasterida</taxon>
        <taxon>Pseudocohnilembidae</taxon>
        <taxon>Pseudocohnilembus</taxon>
    </lineage>
</organism>
<dbReference type="InterPro" id="IPR036052">
    <property type="entry name" value="TrpB-like_PALP_sf"/>
</dbReference>
<name>A0A0V0QMR9_PSEPJ</name>
<keyword evidence="6" id="KW-0663">Pyridoxal phosphate</keyword>
<evidence type="ECO:0000256" key="8">
    <source>
        <dbReference type="ARBA" id="ARBA00023128"/>
    </source>
</evidence>
<dbReference type="Pfam" id="PF00291">
    <property type="entry name" value="PALP"/>
    <property type="match status" value="1"/>
</dbReference>
<evidence type="ECO:0000256" key="3">
    <source>
        <dbReference type="ARBA" id="ARBA00004962"/>
    </source>
</evidence>